<evidence type="ECO:0000313" key="3">
    <source>
        <dbReference type="Proteomes" id="UP000184383"/>
    </source>
</evidence>
<dbReference type="EMBL" id="KV878216">
    <property type="protein sequence ID" value="OJJ31640.1"/>
    <property type="molecule type" value="Genomic_DNA"/>
</dbReference>
<dbReference type="Proteomes" id="UP000184383">
    <property type="component" value="Unassembled WGS sequence"/>
</dbReference>
<name>A0A1L9R9P4_ASPWE</name>
<sequence length="188" mass="21742">MAPPSSLSSSSFFPISISRSTRFCIMEVAQQKNECHLCNRKRDSFWRLKTATRQNCRDTPPQCWHCKSTGETQAQDPGKSTQPEEQEDTPESQEATMPQTKKRKHHELAQIELGPSILPTPKYFEFGHQNRWYIIEEAFDLAGKLWRTSSPAQNNLHIKHHDIIESEELGNLLVMMRLGWFFPLGYGH</sequence>
<dbReference type="RefSeq" id="XP_040685317.1">
    <property type="nucleotide sequence ID" value="XM_040839077.1"/>
</dbReference>
<proteinExistence type="predicted"/>
<accession>A0A1L9R9P4</accession>
<dbReference type="AlphaFoldDB" id="A0A1L9R9P4"/>
<dbReference type="GeneID" id="63754925"/>
<feature type="region of interest" description="Disordered" evidence="1">
    <location>
        <begin position="55"/>
        <end position="107"/>
    </location>
</feature>
<protein>
    <submittedName>
        <fullName evidence="2">Uncharacterized protein</fullName>
    </submittedName>
</protein>
<keyword evidence="3" id="KW-1185">Reference proteome</keyword>
<gene>
    <name evidence="2" type="ORF">ASPWEDRAFT_698432</name>
</gene>
<evidence type="ECO:0000256" key="1">
    <source>
        <dbReference type="SAM" id="MobiDB-lite"/>
    </source>
</evidence>
<feature type="compositionally biased region" description="Polar residues" evidence="1">
    <location>
        <begin position="69"/>
        <end position="83"/>
    </location>
</feature>
<dbReference type="VEuPathDB" id="FungiDB:ASPWEDRAFT_698432"/>
<organism evidence="2 3">
    <name type="scientific">Aspergillus wentii DTO 134E9</name>
    <dbReference type="NCBI Taxonomy" id="1073089"/>
    <lineage>
        <taxon>Eukaryota</taxon>
        <taxon>Fungi</taxon>
        <taxon>Dikarya</taxon>
        <taxon>Ascomycota</taxon>
        <taxon>Pezizomycotina</taxon>
        <taxon>Eurotiomycetes</taxon>
        <taxon>Eurotiomycetidae</taxon>
        <taxon>Eurotiales</taxon>
        <taxon>Aspergillaceae</taxon>
        <taxon>Aspergillus</taxon>
        <taxon>Aspergillus subgen. Cremei</taxon>
    </lineage>
</organism>
<reference evidence="3" key="1">
    <citation type="journal article" date="2017" name="Genome Biol.">
        <title>Comparative genomics reveals high biological diversity and specific adaptations in the industrially and medically important fungal genus Aspergillus.</title>
        <authorList>
            <person name="de Vries R.P."/>
            <person name="Riley R."/>
            <person name="Wiebenga A."/>
            <person name="Aguilar-Osorio G."/>
            <person name="Amillis S."/>
            <person name="Uchima C.A."/>
            <person name="Anderluh G."/>
            <person name="Asadollahi M."/>
            <person name="Askin M."/>
            <person name="Barry K."/>
            <person name="Battaglia E."/>
            <person name="Bayram O."/>
            <person name="Benocci T."/>
            <person name="Braus-Stromeyer S.A."/>
            <person name="Caldana C."/>
            <person name="Canovas D."/>
            <person name="Cerqueira G.C."/>
            <person name="Chen F."/>
            <person name="Chen W."/>
            <person name="Choi C."/>
            <person name="Clum A."/>
            <person name="Dos Santos R.A."/>
            <person name="Damasio A.R."/>
            <person name="Diallinas G."/>
            <person name="Emri T."/>
            <person name="Fekete E."/>
            <person name="Flipphi M."/>
            <person name="Freyberg S."/>
            <person name="Gallo A."/>
            <person name="Gournas C."/>
            <person name="Habgood R."/>
            <person name="Hainaut M."/>
            <person name="Harispe M.L."/>
            <person name="Henrissat B."/>
            <person name="Hilden K.S."/>
            <person name="Hope R."/>
            <person name="Hossain A."/>
            <person name="Karabika E."/>
            <person name="Karaffa L."/>
            <person name="Karanyi Z."/>
            <person name="Krasevec N."/>
            <person name="Kuo A."/>
            <person name="Kusch H."/>
            <person name="LaButti K."/>
            <person name="Lagendijk E.L."/>
            <person name="Lapidus A."/>
            <person name="Levasseur A."/>
            <person name="Lindquist E."/>
            <person name="Lipzen A."/>
            <person name="Logrieco A.F."/>
            <person name="MacCabe A."/>
            <person name="Maekelae M.R."/>
            <person name="Malavazi I."/>
            <person name="Melin P."/>
            <person name="Meyer V."/>
            <person name="Mielnichuk N."/>
            <person name="Miskei M."/>
            <person name="Molnar A.P."/>
            <person name="Mule G."/>
            <person name="Ngan C.Y."/>
            <person name="Orejas M."/>
            <person name="Orosz E."/>
            <person name="Ouedraogo J.P."/>
            <person name="Overkamp K.M."/>
            <person name="Park H.-S."/>
            <person name="Perrone G."/>
            <person name="Piumi F."/>
            <person name="Punt P.J."/>
            <person name="Ram A.F."/>
            <person name="Ramon A."/>
            <person name="Rauscher S."/>
            <person name="Record E."/>
            <person name="Riano-Pachon D.M."/>
            <person name="Robert V."/>
            <person name="Roehrig J."/>
            <person name="Ruller R."/>
            <person name="Salamov A."/>
            <person name="Salih N.S."/>
            <person name="Samson R.A."/>
            <person name="Sandor E."/>
            <person name="Sanguinetti M."/>
            <person name="Schuetze T."/>
            <person name="Sepcic K."/>
            <person name="Shelest E."/>
            <person name="Sherlock G."/>
            <person name="Sophianopoulou V."/>
            <person name="Squina F.M."/>
            <person name="Sun H."/>
            <person name="Susca A."/>
            <person name="Todd R.B."/>
            <person name="Tsang A."/>
            <person name="Unkles S.E."/>
            <person name="van de Wiele N."/>
            <person name="van Rossen-Uffink D."/>
            <person name="Oliveira J.V."/>
            <person name="Vesth T.C."/>
            <person name="Visser J."/>
            <person name="Yu J.-H."/>
            <person name="Zhou M."/>
            <person name="Andersen M.R."/>
            <person name="Archer D.B."/>
            <person name="Baker S.E."/>
            <person name="Benoit I."/>
            <person name="Brakhage A.A."/>
            <person name="Braus G.H."/>
            <person name="Fischer R."/>
            <person name="Frisvad J.C."/>
            <person name="Goldman G.H."/>
            <person name="Houbraken J."/>
            <person name="Oakley B."/>
            <person name="Pocsi I."/>
            <person name="Scazzocchio C."/>
            <person name="Seiboth B."/>
            <person name="vanKuyk P.A."/>
            <person name="Wortman J."/>
            <person name="Dyer P.S."/>
            <person name="Grigoriev I.V."/>
        </authorList>
    </citation>
    <scope>NUCLEOTIDE SEQUENCE [LARGE SCALE GENOMIC DNA]</scope>
    <source>
        <strain evidence="3">DTO 134E9</strain>
    </source>
</reference>
<evidence type="ECO:0000313" key="2">
    <source>
        <dbReference type="EMBL" id="OJJ31640.1"/>
    </source>
</evidence>